<dbReference type="Proteomes" id="UP000264006">
    <property type="component" value="Chromosome"/>
</dbReference>
<evidence type="ECO:0000313" key="2">
    <source>
        <dbReference type="Proteomes" id="UP000264006"/>
    </source>
</evidence>
<dbReference type="EMBL" id="CP031165">
    <property type="protein sequence ID" value="AXV05782.1"/>
    <property type="molecule type" value="Genomic_DNA"/>
</dbReference>
<protein>
    <recommendedName>
        <fullName evidence="3">CGNR zinc finger domain-containing protein</fullName>
    </recommendedName>
</protein>
<evidence type="ECO:0000313" key="1">
    <source>
        <dbReference type="EMBL" id="AXV05782.1"/>
    </source>
</evidence>
<accession>A0A346XU85</accession>
<proteinExistence type="predicted"/>
<gene>
    <name evidence="1" type="ORF">DVS28_a1081</name>
</gene>
<dbReference type="KEGG" id="euz:DVS28_a1081"/>
<organism evidence="1 2">
    <name type="scientific">Euzebya pacifica</name>
    <dbReference type="NCBI Taxonomy" id="1608957"/>
    <lineage>
        <taxon>Bacteria</taxon>
        <taxon>Bacillati</taxon>
        <taxon>Actinomycetota</taxon>
        <taxon>Nitriliruptoria</taxon>
        <taxon>Euzebyales</taxon>
    </lineage>
</organism>
<keyword evidence="2" id="KW-1185">Reference proteome</keyword>
<reference evidence="1 2" key="1">
    <citation type="submission" date="2018-09" db="EMBL/GenBank/DDBJ databases">
        <title>Complete genome sequence of Euzebya sp. DY32-46 isolated from seawater of Pacific Ocean.</title>
        <authorList>
            <person name="Xu L."/>
            <person name="Wu Y.-H."/>
            <person name="Xu X.-W."/>
        </authorList>
    </citation>
    <scope>NUCLEOTIDE SEQUENCE [LARGE SCALE GENOMIC DNA]</scope>
    <source>
        <strain evidence="1 2">DY32-46</strain>
    </source>
</reference>
<dbReference type="AlphaFoldDB" id="A0A346XU85"/>
<evidence type="ECO:0008006" key="3">
    <source>
        <dbReference type="Google" id="ProtNLM"/>
    </source>
</evidence>
<name>A0A346XU85_9ACTN</name>
<sequence length="400" mass="44088">MTAWPAAVEPPAQIAVAPLIGIVQAPGTDQPLDLPSFVRHEAYGEGEDLRNVYVPAGQQSDPDELVLEVDSHEPASYTDSATLLFTPSPVEVEAPPELFLELVDLPDRPSDAAVMDFLMRYGPLWVREDGRDDLYTVAPVGWDAASDPWDLWDVATEEEADALIAEGLSALEIASRLHERRAGDRSHQLRQASALLGSPQVQPSANSYSLYRYLVRPSGDVSPVDHEGYGPRMLLHDLDVQRHAIRYYAAVFETLASWTPSDLESAALADMPRDDLHAIWRRRGFEPATTGFELAHAVMEEINTNTVPGAPRLQLDAGEVIYGRPLLSALPVMALQAVTWAATGVPVKRCASETCGRLFSVQTGRAEKGQRRTRGVLYCSARCAQNQASREWRRRQRDAT</sequence>